<feature type="compositionally biased region" description="Low complexity" evidence="6">
    <location>
        <begin position="715"/>
        <end position="725"/>
    </location>
</feature>
<comment type="caution">
    <text evidence="10">The sequence shown here is derived from an EMBL/GenBank/DDBJ whole genome shotgun (WGS) entry which is preliminary data.</text>
</comment>
<feature type="domain" description="CCHC-type" evidence="7">
    <location>
        <begin position="323"/>
        <end position="339"/>
    </location>
</feature>
<feature type="domain" description="Integrase catalytic" evidence="8">
    <location>
        <begin position="1178"/>
        <end position="1344"/>
    </location>
</feature>
<keyword evidence="1 4" id="KW-0479">Metal-binding</keyword>
<feature type="compositionally biased region" description="Basic and acidic residues" evidence="6">
    <location>
        <begin position="1516"/>
        <end position="1528"/>
    </location>
</feature>
<keyword evidence="4" id="KW-0349">Heme</keyword>
<keyword evidence="2 4" id="KW-0408">Iron</keyword>
<dbReference type="SUPFAM" id="SSF57756">
    <property type="entry name" value="Retrovirus zinc finger-like domains"/>
    <property type="match status" value="1"/>
</dbReference>
<feature type="region of interest" description="Disordered" evidence="6">
    <location>
        <begin position="1094"/>
        <end position="1120"/>
    </location>
</feature>
<sequence length="2423" mass="267699">MAEASGGDGGWVFRDRDPPPGYGGENPQSTFRPFLRDLELWQASTDIPAEKQGVKLVQGLKGPAKAAVDALPVSSIKGPDGYKAVLKALKDAFEPYVETALPRAMEQVFFGAPRHHKESLADYLIRAGNAQALLKDEGVDLPSKAAGYLLFRQANLDPELESRLTTWLAGDFSRDNVVANLRRLERVHQEGSKKTFLADFGDQDGEEAGPLEEHEAFLYDGPEEDSGEDFVYLNEGELAEVMDEDEVMEALATYQQVRQHLKDTWLGRKFRRPPPLDSKGAGKFGKGFGGKASGYPAGKGKKGSGQSAESRRVHIEQLKLRTRCRNCGQVGHWSKECRNAPQSTSSHSGASSTSRSSTSFYWATDSPKRGDSATFFTFGQARALCENKGVEQVSSECAFVGVATADHQALVDTCAQEGLIGKPALLRLCEALRAQGLRCLWFDKPAAARGIGGAAKTVGVVELPVGLAGVSGVLEATVVAEDVPLLLPVSLLRSLGAVLDFPREVLSLTAVSVDMPMQALPSGHPAVSVLEFGSTGWQLPSACVGVRTEQQFRAVPVHRQPGIKENDLMCNPVPCALFGHARVARWHYETGGWSSTSSIACCAGVIIIPWLRMFMNGACLPSAPSGSGDQEQVATLAPTQKASFYKGYLQQRSPEKMTPIKGIPPQSPETCPHEARFLKGGGNGHANWIHCAQCHSRWKVSPRSAAKVTGRELETTTASTAGTSKAKAKPSKRQAKTEGAMEPSADEFLLVIADQQEKLELAESQVELLTGNTLDFTLAEEAAASMEMAAPSMNDDLRREAVQVVREYQRLRAIEQETRFKSNHFPTTETRAEWAAAAENYRTAAKQIVVYYQNMMAQRCQVGARVLKRATQTMLGRWLRERTPAVEDFVVVSTEAGFERRDRGEHSTLDCDAQEVFLVLDEPAAMLLDLADGAPGGDEIYFESLVAQTKHLTAQGQGEVEPRPILGTAASSKDRAAEWAAWEKRGEELLELQAAKGEQADHACRLARAQWRRGRPFTLKVFPGVRRESLAELRKHIVKSSAAQLLLRKKGVITNLTDTERYYMANPGKGAARTAASCIEVFPIDLDNLEQLEFDEPVPDTGPEEPDQAGGEPQVRQPTDREKEGIMKLHRNLGHPDKATLARVLRIGGATEYSWKWVKQEFRCPTCESGVLPKTHRPAAVPRNFSANTALAIDLIDLPSWNGAETEKFLNMICLGANYQLLEKVRAKTPLAVWHAFVKSWARVFGFPQMILVDQGTEFLGDFRDRCSQMGVVLHVIGARAPQQNSRAERHGGLYKAMLQRAKWMNPPANADEYKILLREVESAKNRLSDRSGYSPAQRMMGETPKTTGELLSDELVESALLGDGPEIQKKVAARTAAQKAFAEVNNSEAIRRALRARPRTAKTFRPGDIVFVWRTWRAQGVRRACWTGPGVVVLPEGANAYVNMKGRLWKCANEHLRDGTSEEIRGVEAVNDIFQDMAQRFKKAGREHRVVTDLTDDPLPPGVERPGPDLVEAEGDARGLPRVRLEEPETPVPAPPLEPPGEQKSYDQSLRNLLYRKFLCLPRRSCRSSRPAGSKRTEQGGKGDSSSASSQESGKTGWPREPREHDSQAPGPYQRPDEEEDYFEETDVATATAKGALGHREPKPHRDHWELMLGDGRLRRHHVKWRSAPFSPWEAAKVPVSVAMLSSERVQHRKFKNGDLDETADHWRDLRPNKRAPSKWRGYTDFFLTRKGLKEARAMVEEGTLDHVAAELFLTDGGFEVYAAKKTASDEVKERDISEEEWPSWRKADAEEWEKVLSSGAVVLRSLQESREIWAQLKKDHKLNRVIDSRIVRRRKPGEQLGEEATLKSRWVVRGDQDPDSAEIEVYAPTVCTQNLQVLLQTATSLRMPASCGDLKAAFTQSAPLVRAGGRLFVRIPRNGGPPGAHEDQLLEIVKGIYGLVDGPRHWRATLKDFVVNDLGYKQSRLDPTIFLLFQAGGLEGVLVIEVDDILSFGHKDHDLKMQQLRARFKFGKWKALQDLPDGTMFNGRRVQQGPDFVLKVDMAKFVEERLAPLNLERGRKSKPEEPVTEEEKQKARGLLGSMAWLAKEGRPDVAGATSMLASRMGSLKVKDLVELNKAVEEAKKLRDLALCFYPIPPEQLGWGAITDASWANHVDGSSQGALAVVAFDRALLAGQRAACSLIWWKSAKLKRKVGSTLAAETQSLLKGLGELMWAKAIYAEMTNEEFSLEKFRAGVQAQADVVLQKTDADPKLKDSLAVVDAKSLYDNLMKEGAQAQDEFTALDVAIAREKIDGLGVQVRWVEHQSMPVDSLTKIGAGKDALLQMIQSGTFKLEQEDDLLEAAKGHRRIKGLSEWDLKQGLVACGPLNCQPSYLVAFASLDWADSNFRFSRLLHLANDTLPFQHLQIGLGLVQKRLDPVATA</sequence>
<dbReference type="InterPro" id="IPR001878">
    <property type="entry name" value="Znf_CCHC"/>
</dbReference>
<dbReference type="PANTHER" id="PTHR37984">
    <property type="entry name" value="PROTEIN CBG26694"/>
    <property type="match status" value="1"/>
</dbReference>
<organism evidence="10 11">
    <name type="scientific">Symbiodinium microadriaticum</name>
    <name type="common">Dinoflagellate</name>
    <name type="synonym">Zooxanthella microadriatica</name>
    <dbReference type="NCBI Taxonomy" id="2951"/>
    <lineage>
        <taxon>Eukaryota</taxon>
        <taxon>Sar</taxon>
        <taxon>Alveolata</taxon>
        <taxon>Dinophyceae</taxon>
        <taxon>Suessiales</taxon>
        <taxon>Symbiodiniaceae</taxon>
        <taxon>Symbiodinium</taxon>
    </lineage>
</organism>
<gene>
    <name evidence="10" type="primary">GIP</name>
    <name evidence="10" type="ORF">AK812_SmicGene2072</name>
</gene>
<feature type="compositionally biased region" description="Gly residues" evidence="6">
    <location>
        <begin position="1"/>
        <end position="10"/>
    </location>
</feature>
<feature type="coiled-coil region" evidence="5">
    <location>
        <begin position="752"/>
        <end position="814"/>
    </location>
</feature>
<feature type="region of interest" description="Disordered" evidence="6">
    <location>
        <begin position="268"/>
        <end position="312"/>
    </location>
</feature>
<feature type="compositionally biased region" description="Low complexity" evidence="6">
    <location>
        <begin position="343"/>
        <end position="359"/>
    </location>
</feature>
<keyword evidence="3" id="KW-0863">Zinc-finger</keyword>
<keyword evidence="5" id="KW-0175">Coiled coil</keyword>
<feature type="domain" description="Cytochrome c" evidence="9">
    <location>
        <begin position="679"/>
        <end position="809"/>
    </location>
</feature>
<evidence type="ECO:0000256" key="1">
    <source>
        <dbReference type="ARBA" id="ARBA00022723"/>
    </source>
</evidence>
<feature type="compositionally biased region" description="Gly residues" evidence="6">
    <location>
        <begin position="282"/>
        <end position="292"/>
    </location>
</feature>
<name>A0A1Q9F2G9_SYMMI</name>
<dbReference type="GO" id="GO:0009055">
    <property type="term" value="F:electron transfer activity"/>
    <property type="evidence" value="ECO:0007669"/>
    <property type="project" value="InterPro"/>
</dbReference>
<dbReference type="InterPro" id="IPR009056">
    <property type="entry name" value="Cyt_c-like_dom"/>
</dbReference>
<feature type="region of interest" description="Disordered" evidence="6">
    <location>
        <begin position="1"/>
        <end position="29"/>
    </location>
</feature>
<feature type="region of interest" description="Disordered" evidence="6">
    <location>
        <begin position="1566"/>
        <end position="1625"/>
    </location>
</feature>
<dbReference type="InterPro" id="IPR050951">
    <property type="entry name" value="Retrovirus_Pol_polyprotein"/>
</dbReference>
<dbReference type="SUPFAM" id="SSF53098">
    <property type="entry name" value="Ribonuclease H-like"/>
    <property type="match status" value="1"/>
</dbReference>
<evidence type="ECO:0000259" key="7">
    <source>
        <dbReference type="PROSITE" id="PS50158"/>
    </source>
</evidence>
<dbReference type="InterPro" id="IPR036875">
    <property type="entry name" value="Znf_CCHC_sf"/>
</dbReference>
<dbReference type="PROSITE" id="PS50158">
    <property type="entry name" value="ZF_CCHC"/>
    <property type="match status" value="1"/>
</dbReference>
<evidence type="ECO:0000256" key="5">
    <source>
        <dbReference type="SAM" id="Coils"/>
    </source>
</evidence>
<dbReference type="InterPro" id="IPR001584">
    <property type="entry name" value="Integrase_cat-core"/>
</dbReference>
<dbReference type="GO" id="GO:0015074">
    <property type="term" value="P:DNA integration"/>
    <property type="evidence" value="ECO:0007669"/>
    <property type="project" value="InterPro"/>
</dbReference>
<evidence type="ECO:0000256" key="6">
    <source>
        <dbReference type="SAM" id="MobiDB-lite"/>
    </source>
</evidence>
<feature type="compositionally biased region" description="Acidic residues" evidence="6">
    <location>
        <begin position="1094"/>
        <end position="1107"/>
    </location>
</feature>
<protein>
    <submittedName>
        <fullName evidence="10">Copia protein</fullName>
    </submittedName>
</protein>
<dbReference type="InterPro" id="IPR036397">
    <property type="entry name" value="RNaseH_sf"/>
</dbReference>
<dbReference type="GO" id="GO:0008270">
    <property type="term" value="F:zinc ion binding"/>
    <property type="evidence" value="ECO:0007669"/>
    <property type="project" value="UniProtKB-KW"/>
</dbReference>
<accession>A0A1Q9F2G9</accession>
<evidence type="ECO:0000313" key="10">
    <source>
        <dbReference type="EMBL" id="OLQ13853.1"/>
    </source>
</evidence>
<keyword evidence="11" id="KW-1185">Reference proteome</keyword>
<evidence type="ECO:0000256" key="3">
    <source>
        <dbReference type="PROSITE-ProRule" id="PRU00047"/>
    </source>
</evidence>
<keyword evidence="3" id="KW-0862">Zinc</keyword>
<evidence type="ECO:0000259" key="8">
    <source>
        <dbReference type="PROSITE" id="PS50994"/>
    </source>
</evidence>
<dbReference type="GO" id="GO:0003676">
    <property type="term" value="F:nucleic acid binding"/>
    <property type="evidence" value="ECO:0007669"/>
    <property type="project" value="InterPro"/>
</dbReference>
<dbReference type="GO" id="GO:0020037">
    <property type="term" value="F:heme binding"/>
    <property type="evidence" value="ECO:0007669"/>
    <property type="project" value="InterPro"/>
</dbReference>
<feature type="region of interest" description="Disordered" evidence="6">
    <location>
        <begin position="335"/>
        <end position="360"/>
    </location>
</feature>
<dbReference type="PROSITE" id="PS50994">
    <property type="entry name" value="INTEGRASE"/>
    <property type="match status" value="1"/>
</dbReference>
<dbReference type="PROSITE" id="PS51007">
    <property type="entry name" value="CYTC"/>
    <property type="match status" value="1"/>
</dbReference>
<dbReference type="EMBL" id="LSRX01000022">
    <property type="protein sequence ID" value="OLQ13853.1"/>
    <property type="molecule type" value="Genomic_DNA"/>
</dbReference>
<dbReference type="PANTHER" id="PTHR37984:SF5">
    <property type="entry name" value="PROTEIN NYNRIN-LIKE"/>
    <property type="match status" value="1"/>
</dbReference>
<feature type="region of interest" description="Disordered" evidence="6">
    <location>
        <begin position="1492"/>
        <end position="1546"/>
    </location>
</feature>
<feature type="compositionally biased region" description="Basic and acidic residues" evidence="6">
    <location>
        <begin position="1599"/>
        <end position="1608"/>
    </location>
</feature>
<reference evidence="10 11" key="1">
    <citation type="submission" date="2016-02" db="EMBL/GenBank/DDBJ databases">
        <title>Genome analysis of coral dinoflagellate symbionts highlights evolutionary adaptations to a symbiotic lifestyle.</title>
        <authorList>
            <person name="Aranda M."/>
            <person name="Li Y."/>
            <person name="Liew Y.J."/>
            <person name="Baumgarten S."/>
            <person name="Simakov O."/>
            <person name="Wilson M."/>
            <person name="Piel J."/>
            <person name="Ashoor H."/>
            <person name="Bougouffa S."/>
            <person name="Bajic V.B."/>
            <person name="Ryu T."/>
            <person name="Ravasi T."/>
            <person name="Bayer T."/>
            <person name="Micklem G."/>
            <person name="Kim H."/>
            <person name="Bhak J."/>
            <person name="Lajeunesse T.C."/>
            <person name="Voolstra C.R."/>
        </authorList>
    </citation>
    <scope>NUCLEOTIDE SEQUENCE [LARGE SCALE GENOMIC DNA]</scope>
    <source>
        <strain evidence="10 11">CCMP2467</strain>
    </source>
</reference>
<dbReference type="Proteomes" id="UP000186817">
    <property type="component" value="Unassembled WGS sequence"/>
</dbReference>
<evidence type="ECO:0000256" key="2">
    <source>
        <dbReference type="ARBA" id="ARBA00023004"/>
    </source>
</evidence>
<dbReference type="OrthoDB" id="417598at2759"/>
<dbReference type="InterPro" id="IPR012337">
    <property type="entry name" value="RNaseH-like_sf"/>
</dbReference>
<dbReference type="Gene3D" id="3.30.420.10">
    <property type="entry name" value="Ribonuclease H-like superfamily/Ribonuclease H"/>
    <property type="match status" value="1"/>
</dbReference>
<feature type="region of interest" description="Disordered" evidence="6">
    <location>
        <begin position="705"/>
        <end position="741"/>
    </location>
</feature>
<dbReference type="SMART" id="SM00343">
    <property type="entry name" value="ZnF_C2HC"/>
    <property type="match status" value="1"/>
</dbReference>
<evidence type="ECO:0000256" key="4">
    <source>
        <dbReference type="PROSITE-ProRule" id="PRU00433"/>
    </source>
</evidence>
<dbReference type="InterPro" id="IPR013103">
    <property type="entry name" value="RVT_2"/>
</dbReference>
<evidence type="ECO:0000259" key="9">
    <source>
        <dbReference type="PROSITE" id="PS51007"/>
    </source>
</evidence>
<feature type="compositionally biased region" description="Low complexity" evidence="6">
    <location>
        <begin position="1585"/>
        <end position="1598"/>
    </location>
</feature>
<proteinExistence type="predicted"/>
<dbReference type="Pfam" id="PF07727">
    <property type="entry name" value="RVT_2"/>
    <property type="match status" value="1"/>
</dbReference>
<dbReference type="Pfam" id="PF00098">
    <property type="entry name" value="zf-CCHC"/>
    <property type="match status" value="1"/>
</dbReference>
<feature type="compositionally biased region" description="Pro residues" evidence="6">
    <location>
        <begin position="1531"/>
        <end position="1540"/>
    </location>
</feature>
<evidence type="ECO:0000313" key="11">
    <source>
        <dbReference type="Proteomes" id="UP000186817"/>
    </source>
</evidence>
<dbReference type="Gene3D" id="4.10.60.10">
    <property type="entry name" value="Zinc finger, CCHC-type"/>
    <property type="match status" value="1"/>
</dbReference>